<name>A0A250IW81_9BACT</name>
<dbReference type="AlphaFoldDB" id="A0A250IW81"/>
<sequence>MRVDVVGPVGQKYHYELLSGTDSNFELHGRRMASTFFRMIFF</sequence>
<protein>
    <submittedName>
        <fullName evidence="1">Uncharacterized protein</fullName>
    </submittedName>
</protein>
<proteinExistence type="predicted"/>
<evidence type="ECO:0000313" key="1">
    <source>
        <dbReference type="EMBL" id="ATB35166.1"/>
    </source>
</evidence>
<accession>A0A250IW81</accession>
<evidence type="ECO:0000313" key="2">
    <source>
        <dbReference type="Proteomes" id="UP000217257"/>
    </source>
</evidence>
<reference evidence="1 2" key="1">
    <citation type="submission" date="2017-06" db="EMBL/GenBank/DDBJ databases">
        <title>Sequencing and comparative analysis of myxobacterial genomes.</title>
        <authorList>
            <person name="Rupp O."/>
            <person name="Goesmann A."/>
            <person name="Sogaard-Andersen L."/>
        </authorList>
    </citation>
    <scope>NUCLEOTIDE SEQUENCE [LARGE SCALE GENOMIC DNA]</scope>
    <source>
        <strain evidence="1 2">DSM 52655</strain>
    </source>
</reference>
<gene>
    <name evidence="1" type="ORF">CYFUS_000578</name>
</gene>
<organism evidence="1 2">
    <name type="scientific">Cystobacter fuscus</name>
    <dbReference type="NCBI Taxonomy" id="43"/>
    <lineage>
        <taxon>Bacteria</taxon>
        <taxon>Pseudomonadati</taxon>
        <taxon>Myxococcota</taxon>
        <taxon>Myxococcia</taxon>
        <taxon>Myxococcales</taxon>
        <taxon>Cystobacterineae</taxon>
        <taxon>Archangiaceae</taxon>
        <taxon>Cystobacter</taxon>
    </lineage>
</organism>
<dbReference type="Proteomes" id="UP000217257">
    <property type="component" value="Chromosome"/>
</dbReference>
<dbReference type="KEGG" id="cfus:CYFUS_000578"/>
<dbReference type="RefSeq" id="WP_269770204.1">
    <property type="nucleotide sequence ID" value="NZ_CP022098.1"/>
</dbReference>
<dbReference type="EMBL" id="CP022098">
    <property type="protein sequence ID" value="ATB35166.1"/>
    <property type="molecule type" value="Genomic_DNA"/>
</dbReference>